<dbReference type="InterPro" id="IPR050389">
    <property type="entry name" value="LysR-type_TF"/>
</dbReference>
<evidence type="ECO:0000259" key="5">
    <source>
        <dbReference type="PROSITE" id="PS50931"/>
    </source>
</evidence>
<organism evidence="6 7">
    <name type="scientific">Eoetvoesiella caeni</name>
    <dbReference type="NCBI Taxonomy" id="645616"/>
    <lineage>
        <taxon>Bacteria</taxon>
        <taxon>Pseudomonadati</taxon>
        <taxon>Pseudomonadota</taxon>
        <taxon>Betaproteobacteria</taxon>
        <taxon>Burkholderiales</taxon>
        <taxon>Alcaligenaceae</taxon>
        <taxon>Eoetvoesiella</taxon>
    </lineage>
</organism>
<dbReference type="EMBL" id="QNRQ01000007">
    <property type="protein sequence ID" value="RBP38340.1"/>
    <property type="molecule type" value="Genomic_DNA"/>
</dbReference>
<evidence type="ECO:0000313" key="6">
    <source>
        <dbReference type="EMBL" id="RBP38340.1"/>
    </source>
</evidence>
<dbReference type="AlphaFoldDB" id="A0A366H965"/>
<dbReference type="PANTHER" id="PTHR30118:SF15">
    <property type="entry name" value="TRANSCRIPTIONAL REGULATORY PROTEIN"/>
    <property type="match status" value="1"/>
</dbReference>
<dbReference type="RefSeq" id="WP_113933898.1">
    <property type="nucleotide sequence ID" value="NZ_JACCEU010000008.1"/>
</dbReference>
<dbReference type="OrthoDB" id="8557381at2"/>
<dbReference type="InterPro" id="IPR005119">
    <property type="entry name" value="LysR_subst-bd"/>
</dbReference>
<comment type="similarity">
    <text evidence="1">Belongs to the LysR transcriptional regulatory family.</text>
</comment>
<dbReference type="Pfam" id="PF00126">
    <property type="entry name" value="HTH_1"/>
    <property type="match status" value="1"/>
</dbReference>
<accession>A0A366H965</accession>
<dbReference type="Gene3D" id="3.40.190.10">
    <property type="entry name" value="Periplasmic binding protein-like II"/>
    <property type="match status" value="2"/>
</dbReference>
<dbReference type="InterPro" id="IPR036390">
    <property type="entry name" value="WH_DNA-bd_sf"/>
</dbReference>
<dbReference type="PRINTS" id="PR00039">
    <property type="entry name" value="HTHLYSR"/>
</dbReference>
<keyword evidence="3" id="KW-0238">DNA-binding</keyword>
<dbReference type="InterPro" id="IPR000847">
    <property type="entry name" value="LysR_HTH_N"/>
</dbReference>
<evidence type="ECO:0000256" key="3">
    <source>
        <dbReference type="ARBA" id="ARBA00023125"/>
    </source>
</evidence>
<dbReference type="Gene3D" id="1.10.10.10">
    <property type="entry name" value="Winged helix-like DNA-binding domain superfamily/Winged helix DNA-binding domain"/>
    <property type="match status" value="1"/>
</dbReference>
<dbReference type="SUPFAM" id="SSF46785">
    <property type="entry name" value="Winged helix' DNA-binding domain"/>
    <property type="match status" value="1"/>
</dbReference>
<proteinExistence type="inferred from homology"/>
<comment type="caution">
    <text evidence="6">The sequence shown here is derived from an EMBL/GenBank/DDBJ whole genome shotgun (WGS) entry which is preliminary data.</text>
</comment>
<keyword evidence="4" id="KW-0804">Transcription</keyword>
<dbReference type="GO" id="GO:0003677">
    <property type="term" value="F:DNA binding"/>
    <property type="evidence" value="ECO:0007669"/>
    <property type="project" value="UniProtKB-KW"/>
</dbReference>
<name>A0A366H965_9BURK</name>
<protein>
    <submittedName>
        <fullName evidence="6">LysR family transcriptional regulator</fullName>
    </submittedName>
</protein>
<dbReference type="GO" id="GO:0003700">
    <property type="term" value="F:DNA-binding transcription factor activity"/>
    <property type="evidence" value="ECO:0007669"/>
    <property type="project" value="InterPro"/>
</dbReference>
<evidence type="ECO:0000256" key="2">
    <source>
        <dbReference type="ARBA" id="ARBA00023015"/>
    </source>
</evidence>
<evidence type="ECO:0000256" key="1">
    <source>
        <dbReference type="ARBA" id="ARBA00009437"/>
    </source>
</evidence>
<dbReference type="InterPro" id="IPR036388">
    <property type="entry name" value="WH-like_DNA-bd_sf"/>
</dbReference>
<dbReference type="Pfam" id="PF03466">
    <property type="entry name" value="LysR_substrate"/>
    <property type="match status" value="1"/>
</dbReference>
<dbReference type="SUPFAM" id="SSF53850">
    <property type="entry name" value="Periplasmic binding protein-like II"/>
    <property type="match status" value="1"/>
</dbReference>
<evidence type="ECO:0000313" key="7">
    <source>
        <dbReference type="Proteomes" id="UP000253628"/>
    </source>
</evidence>
<reference evidence="6 7" key="1">
    <citation type="submission" date="2018-06" db="EMBL/GenBank/DDBJ databases">
        <title>Genomic Encyclopedia of Type Strains, Phase IV (KMG-IV): sequencing the most valuable type-strain genomes for metagenomic binning, comparative biology and taxonomic classification.</title>
        <authorList>
            <person name="Goeker M."/>
        </authorList>
    </citation>
    <scope>NUCLEOTIDE SEQUENCE [LARGE SCALE GENOMIC DNA]</scope>
    <source>
        <strain evidence="6 7">DSM 25520</strain>
    </source>
</reference>
<feature type="domain" description="HTH lysR-type" evidence="5">
    <location>
        <begin position="9"/>
        <end position="66"/>
    </location>
</feature>
<sequence length="304" mass="33766">MNLKKIKDLDFKLLAVFDAVFETQSVTVAGKRIGLSQPAMSYSLTRLRAVFGDPLFIRVDNCMRPTPRALELAPAVKRVMDVLQGELLGGAGFDPATSTRQFELCMSDIGELYFLPGLARGMWAQSPGSTLRTRSMAIGELVAKMEEGGVDLAVGYYPDLDKGGFYQQLLFESVFVCIASSDNRALDKGLSLQTYKSAPHVAVAYEGRSQEMIDRHLMQMKIERRVVLSVPHFLSLAEIVPQTDVIATVPREAALQLAKSGRIRVHDLPVAAPGFPLMQFWHKRNHADPASQWLRTVVRQAFQQ</sequence>
<evidence type="ECO:0000256" key="4">
    <source>
        <dbReference type="ARBA" id="ARBA00023163"/>
    </source>
</evidence>
<keyword evidence="7" id="KW-1185">Reference proteome</keyword>
<dbReference type="PANTHER" id="PTHR30118">
    <property type="entry name" value="HTH-TYPE TRANSCRIPTIONAL REGULATOR LEUO-RELATED"/>
    <property type="match status" value="1"/>
</dbReference>
<dbReference type="CDD" id="cd08459">
    <property type="entry name" value="PBP2_DntR_NahR_LinR_like"/>
    <property type="match status" value="1"/>
</dbReference>
<keyword evidence="2" id="KW-0805">Transcription regulation</keyword>
<gene>
    <name evidence="6" type="ORF">DFR37_107104</name>
</gene>
<dbReference type="PROSITE" id="PS50931">
    <property type="entry name" value="HTH_LYSR"/>
    <property type="match status" value="1"/>
</dbReference>
<dbReference type="Proteomes" id="UP000253628">
    <property type="component" value="Unassembled WGS sequence"/>
</dbReference>